<organism evidence="1 2">
    <name type="scientific">Gigaspora rosea</name>
    <dbReference type="NCBI Taxonomy" id="44941"/>
    <lineage>
        <taxon>Eukaryota</taxon>
        <taxon>Fungi</taxon>
        <taxon>Fungi incertae sedis</taxon>
        <taxon>Mucoromycota</taxon>
        <taxon>Glomeromycotina</taxon>
        <taxon>Glomeromycetes</taxon>
        <taxon>Diversisporales</taxon>
        <taxon>Gigasporaceae</taxon>
        <taxon>Gigaspora</taxon>
    </lineage>
</organism>
<proteinExistence type="predicted"/>
<protein>
    <submittedName>
        <fullName evidence="1">Uncharacterized protein</fullName>
    </submittedName>
</protein>
<dbReference type="AlphaFoldDB" id="A0A397TZ24"/>
<accession>A0A397TZ24</accession>
<sequence>MTVVSNSYTNLEMLEIVEALIQNSLIKILPDDIVDMFSRSNTNKIQKNKYGHFSTDSLPYNKLTLQRESREVKLYEERLPTILVPKETAQIALNDLVYKSLVKQKIRLQKSKITQYLSYNIVVLGTLPVVLGYHLKWEPSGEVVPHDTDKSKEPGKQKPIWQDPSKEVAKIFDGATKTEILETGTGELDDMTFGGEGPPTWAPESYWRKRTYVIEVGTRWRKTMMAPNAE</sequence>
<comment type="caution">
    <text evidence="1">The sequence shown here is derived from an EMBL/GenBank/DDBJ whole genome shotgun (WGS) entry which is preliminary data.</text>
</comment>
<gene>
    <name evidence="1" type="ORF">C2G38_2227281</name>
</gene>
<evidence type="ECO:0000313" key="2">
    <source>
        <dbReference type="Proteomes" id="UP000266673"/>
    </source>
</evidence>
<dbReference type="Proteomes" id="UP000266673">
    <property type="component" value="Unassembled WGS sequence"/>
</dbReference>
<dbReference type="EMBL" id="QKWP01002631">
    <property type="protein sequence ID" value="RIB02641.1"/>
    <property type="molecule type" value="Genomic_DNA"/>
</dbReference>
<keyword evidence="2" id="KW-1185">Reference proteome</keyword>
<dbReference type="OrthoDB" id="2489139at2759"/>
<reference evidence="1 2" key="1">
    <citation type="submission" date="2018-06" db="EMBL/GenBank/DDBJ databases">
        <title>Comparative genomics reveals the genomic features of Rhizophagus irregularis, R. cerebriforme, R. diaphanum and Gigaspora rosea, and their symbiotic lifestyle signature.</title>
        <authorList>
            <person name="Morin E."/>
            <person name="San Clemente H."/>
            <person name="Chen E.C.H."/>
            <person name="De La Providencia I."/>
            <person name="Hainaut M."/>
            <person name="Kuo A."/>
            <person name="Kohler A."/>
            <person name="Murat C."/>
            <person name="Tang N."/>
            <person name="Roy S."/>
            <person name="Loubradou J."/>
            <person name="Henrissat B."/>
            <person name="Grigoriev I.V."/>
            <person name="Corradi N."/>
            <person name="Roux C."/>
            <person name="Martin F.M."/>
        </authorList>
    </citation>
    <scope>NUCLEOTIDE SEQUENCE [LARGE SCALE GENOMIC DNA]</scope>
    <source>
        <strain evidence="1 2">DAOM 194757</strain>
    </source>
</reference>
<evidence type="ECO:0000313" key="1">
    <source>
        <dbReference type="EMBL" id="RIB02641.1"/>
    </source>
</evidence>
<name>A0A397TZ24_9GLOM</name>